<protein>
    <submittedName>
        <fullName evidence="2">Multiple epidermal growth factor-like domains protein 10</fullName>
    </submittedName>
</protein>
<dbReference type="Gene3D" id="2.170.300.10">
    <property type="entry name" value="Tie2 ligand-binding domain superfamily"/>
    <property type="match status" value="1"/>
</dbReference>
<gene>
    <name evidence="2" type="primary">LOC111120653</name>
</gene>
<dbReference type="KEGG" id="cvn:111120653"/>
<reference evidence="1" key="1">
    <citation type="submission" date="2024-06" db="UniProtKB">
        <authorList>
            <consortium name="RefSeq"/>
        </authorList>
    </citation>
    <scope>NUCLEOTIDE SEQUENCE [LARGE SCALE GENOMIC DNA]</scope>
</reference>
<evidence type="ECO:0000313" key="1">
    <source>
        <dbReference type="Proteomes" id="UP000694844"/>
    </source>
</evidence>
<name>A0A8B8CN43_CRAVI</name>
<dbReference type="AlphaFoldDB" id="A0A8B8CN43"/>
<dbReference type="GeneID" id="111120653"/>
<dbReference type="Proteomes" id="UP000694844">
    <property type="component" value="Chromosome 1"/>
</dbReference>
<evidence type="ECO:0000313" key="2">
    <source>
        <dbReference type="RefSeq" id="XP_022317242.1"/>
    </source>
</evidence>
<organism evidence="1 2">
    <name type="scientific">Crassostrea virginica</name>
    <name type="common">Eastern oyster</name>
    <dbReference type="NCBI Taxonomy" id="6565"/>
    <lineage>
        <taxon>Eukaryota</taxon>
        <taxon>Metazoa</taxon>
        <taxon>Spiralia</taxon>
        <taxon>Lophotrochozoa</taxon>
        <taxon>Mollusca</taxon>
        <taxon>Bivalvia</taxon>
        <taxon>Autobranchia</taxon>
        <taxon>Pteriomorphia</taxon>
        <taxon>Ostreida</taxon>
        <taxon>Ostreoidea</taxon>
        <taxon>Ostreidae</taxon>
        <taxon>Crassostrea</taxon>
    </lineage>
</organism>
<keyword evidence="1" id="KW-1185">Reference proteome</keyword>
<reference evidence="2" key="2">
    <citation type="submission" date="2025-08" db="UniProtKB">
        <authorList>
            <consortium name="RefSeq"/>
        </authorList>
    </citation>
    <scope>IDENTIFICATION</scope>
    <source>
        <tissue evidence="2">Whole sample</tissue>
    </source>
</reference>
<sequence length="110" mass="12521">MIGCTHPKVSTPNASDKEYIYNTLSTTKGINVCYNRLQTDNACCVDFYLDPHLKTCRPCYGSFGHNCSLRCPDGYYGHGCRQKCDCVNNQKCDPKSGCILWKNRHEKDEE</sequence>
<dbReference type="OrthoDB" id="6060805at2759"/>
<dbReference type="RefSeq" id="XP_022317242.1">
    <property type="nucleotide sequence ID" value="XM_022461534.1"/>
</dbReference>
<accession>A0A8B8CN43</accession>
<proteinExistence type="predicted"/>